<dbReference type="AlphaFoldDB" id="Q10QM6"/>
<evidence type="ECO:0000256" key="1">
    <source>
        <dbReference type="SAM" id="MobiDB-lite"/>
    </source>
</evidence>
<reference evidence="2" key="2">
    <citation type="submission" date="2006-06" db="EMBL/GenBank/DDBJ databases">
        <authorList>
            <person name="Buell R."/>
            <person name="Wing R.A."/>
            <person name="McCombie W.A."/>
            <person name="Ouyang S."/>
        </authorList>
    </citation>
    <scope>NUCLEOTIDE SEQUENCE</scope>
</reference>
<evidence type="ECO:0000313" key="2">
    <source>
        <dbReference type="EMBL" id="ABF94401.1"/>
    </source>
</evidence>
<gene>
    <name evidence="2" type="ordered locus">LOC_Os03g09130</name>
</gene>
<feature type="region of interest" description="Disordered" evidence="1">
    <location>
        <begin position="149"/>
        <end position="193"/>
    </location>
</feature>
<dbReference type="EMBL" id="DP000009">
    <property type="protein sequence ID" value="ABF94401.1"/>
    <property type="molecule type" value="Genomic_DNA"/>
</dbReference>
<sequence>MSTNGGLEHLDSLFAANSLVYCRVYAKAFALAPRQLVKSCTVPIHVASKRLIPKSLSRSYGRRRRPNATASLELRHRTSPAAVAHFLDNPSRPPHPHTTLVHSQLPIPPTSQPFAGTRRTSSAVQLPGYLLCLGQSYMAGLVVRRGQGPSAARRRGEGPPLVAREGGDVDRAGDDGGGEGDAQATKSTMDGVRRLRRAKEKQRCHRFLIHRIRAEVERATPSAAGACASRSLPPAAILSGAPSCSVPFSAGVRFPAAGASGAALTTSGVRTGAVVQRSPAWFYLLSRDAAGGGGNCDDSYRRAWSRLLRRLVRESRSFCSLSISRHEILYHPKYLQKWPLPLKWRASRCAHVALRSLAALYKGCKGANVISLC</sequence>
<name>Q10QM6_ORYSJ</name>
<accession>Q10QM6</accession>
<organism evidence="2">
    <name type="scientific">Oryza sativa subsp. japonica</name>
    <name type="common">Rice</name>
    <dbReference type="NCBI Taxonomy" id="39947"/>
    <lineage>
        <taxon>Eukaryota</taxon>
        <taxon>Viridiplantae</taxon>
        <taxon>Streptophyta</taxon>
        <taxon>Embryophyta</taxon>
        <taxon>Tracheophyta</taxon>
        <taxon>Spermatophyta</taxon>
        <taxon>Magnoliopsida</taxon>
        <taxon>Liliopsida</taxon>
        <taxon>Poales</taxon>
        <taxon>Poaceae</taxon>
        <taxon>BOP clade</taxon>
        <taxon>Oryzoideae</taxon>
        <taxon>Oryzeae</taxon>
        <taxon>Oryzinae</taxon>
        <taxon>Oryza</taxon>
        <taxon>Oryza sativa</taxon>
    </lineage>
</organism>
<feature type="compositionally biased region" description="Basic and acidic residues" evidence="1">
    <location>
        <begin position="165"/>
        <end position="174"/>
    </location>
</feature>
<proteinExistence type="predicted"/>
<reference evidence="2" key="1">
    <citation type="journal article" date="2005" name="Genome Res.">
        <title>Sequence, annotation, and analysis of synteny between rice chromosome 3 and diverged grass species.</title>
        <authorList>
            <consortium name="Rice Chromosome 3 Sequencing Consortium"/>
            <person name="Buell C.R."/>
            <person name="Yuan Q."/>
            <person name="Ouyang S."/>
            <person name="Liu J."/>
            <person name="Zhu W."/>
            <person name="Wang A."/>
            <person name="Maiti R."/>
            <person name="Haas B."/>
            <person name="Wortman J."/>
            <person name="Pertea M."/>
            <person name="Jones K.M."/>
            <person name="Kim M."/>
            <person name="Overton L."/>
            <person name="Tsitrin T."/>
            <person name="Fadrosh D."/>
            <person name="Bera J."/>
            <person name="Weaver B."/>
            <person name="Jin S."/>
            <person name="Johri S."/>
            <person name="Reardon M."/>
            <person name="Webb K."/>
            <person name="Hill J."/>
            <person name="Moffat K."/>
            <person name="Tallon L."/>
            <person name="Van Aken S."/>
            <person name="Lewis M."/>
            <person name="Utterback T."/>
            <person name="Feldblyum T."/>
            <person name="Zismann V."/>
            <person name="Iobst S."/>
            <person name="Hsiao J."/>
            <person name="de Vazeille A.R."/>
            <person name="Salzberg S.L."/>
            <person name="White O."/>
            <person name="Fraser C."/>
            <person name="Yu Y."/>
            <person name="Kim H."/>
            <person name="Rambo T."/>
            <person name="Currie J."/>
            <person name="Collura K."/>
            <person name="Kernodle-Thompson S."/>
            <person name="Wei F."/>
            <person name="Kudrna K."/>
            <person name="Ammiraju J.S."/>
            <person name="Luo M."/>
            <person name="Goicoechea J.L."/>
            <person name="Wing R.A."/>
            <person name="Henry D."/>
            <person name="Oates R."/>
            <person name="Palmer M."/>
            <person name="Pries G."/>
            <person name="Saski C."/>
            <person name="Simmons J."/>
            <person name="Soderlund C."/>
            <person name="Nelson W."/>
            <person name="de la Bastide M."/>
            <person name="Spiegel L."/>
            <person name="Nascimento L."/>
            <person name="Huang E."/>
            <person name="Preston R."/>
            <person name="Zutavern T."/>
            <person name="Palmer L."/>
            <person name="O'Shaughnessy A."/>
            <person name="Dike S."/>
            <person name="McCombie W.R."/>
            <person name="Minx P."/>
            <person name="Cordum H."/>
            <person name="Wilson R."/>
            <person name="Jin W."/>
            <person name="Lee H.R."/>
            <person name="Jiang J."/>
            <person name="Jackson S."/>
        </authorList>
    </citation>
    <scope>NUCLEOTIDE SEQUENCE [LARGE SCALE GENOMIC DNA]</scope>
</reference>
<protein>
    <submittedName>
        <fullName evidence="2">Uncharacterized protein</fullName>
    </submittedName>
</protein>